<organism evidence="4 5">
    <name type="scientific">Roseburia yibonii</name>
    <dbReference type="NCBI Taxonomy" id="2763063"/>
    <lineage>
        <taxon>Bacteria</taxon>
        <taxon>Bacillati</taxon>
        <taxon>Bacillota</taxon>
        <taxon>Clostridia</taxon>
        <taxon>Lachnospirales</taxon>
        <taxon>Lachnospiraceae</taxon>
        <taxon>Roseburia</taxon>
    </lineage>
</organism>
<dbReference type="Proteomes" id="UP000621540">
    <property type="component" value="Unassembled WGS sequence"/>
</dbReference>
<evidence type="ECO:0000313" key="4">
    <source>
        <dbReference type="EMBL" id="MBC5754084.1"/>
    </source>
</evidence>
<name>A0ABR7IBD3_9FIRM</name>
<dbReference type="SMART" id="SM00062">
    <property type="entry name" value="PBPb"/>
    <property type="match status" value="1"/>
</dbReference>
<comment type="caution">
    <text evidence="4">The sequence shown here is derived from an EMBL/GenBank/DDBJ whole genome shotgun (WGS) entry which is preliminary data.</text>
</comment>
<dbReference type="Gene3D" id="3.40.190.10">
    <property type="entry name" value="Periplasmic binding protein-like II"/>
    <property type="match status" value="3"/>
</dbReference>
<dbReference type="Pfam" id="PF00497">
    <property type="entry name" value="SBP_bac_3"/>
    <property type="match status" value="1"/>
</dbReference>
<dbReference type="SUPFAM" id="SSF53850">
    <property type="entry name" value="Periplasmic binding protein-like II"/>
    <property type="match status" value="2"/>
</dbReference>
<keyword evidence="5" id="KW-1185">Reference proteome</keyword>
<feature type="domain" description="Solute-binding protein family 3/N-terminal" evidence="3">
    <location>
        <begin position="3"/>
        <end position="156"/>
    </location>
</feature>
<dbReference type="PANTHER" id="PTHR35936:SF17">
    <property type="entry name" value="ARGININE-BINDING EXTRACELLULAR PROTEIN ARTP"/>
    <property type="match status" value="1"/>
</dbReference>
<evidence type="ECO:0000313" key="5">
    <source>
        <dbReference type="Proteomes" id="UP000621540"/>
    </source>
</evidence>
<dbReference type="PANTHER" id="PTHR35936">
    <property type="entry name" value="MEMBRANE-BOUND LYTIC MUREIN TRANSGLYCOSYLASE F"/>
    <property type="match status" value="1"/>
</dbReference>
<proteinExistence type="predicted"/>
<gene>
    <name evidence="4" type="ORF">H8Z76_08585</name>
</gene>
<evidence type="ECO:0000256" key="2">
    <source>
        <dbReference type="SAM" id="SignalP"/>
    </source>
</evidence>
<protein>
    <submittedName>
        <fullName evidence="4">Transporter substrate-binding domain-containing protein</fullName>
    </submittedName>
</protein>
<feature type="chain" id="PRO_5047091413" evidence="2">
    <location>
        <begin position="22"/>
        <end position="268"/>
    </location>
</feature>
<evidence type="ECO:0000256" key="1">
    <source>
        <dbReference type="ARBA" id="ARBA00022729"/>
    </source>
</evidence>
<keyword evidence="1 2" id="KW-0732">Signal</keyword>
<accession>A0ABR7IBD3</accession>
<reference evidence="4 5" key="1">
    <citation type="submission" date="2020-08" db="EMBL/GenBank/DDBJ databases">
        <title>Genome public.</title>
        <authorList>
            <person name="Liu C."/>
            <person name="Sun Q."/>
        </authorList>
    </citation>
    <scope>NUCLEOTIDE SEQUENCE [LARGE SCALE GENOMIC DNA]</scope>
    <source>
        <strain evidence="4 5">BX0805</strain>
    </source>
</reference>
<dbReference type="PROSITE" id="PS51257">
    <property type="entry name" value="PROKAR_LIPOPROTEIN"/>
    <property type="match status" value="1"/>
</dbReference>
<sequence length="268" mass="28833">MKKMKKIAAISLAAAMTIAMAGCGNSVPKNTVNSVDDLEGKKIGVQLGTTGDIYASDYEGDDAGTTIERYNKGTDAVQALKQGKVDCVIIDEQPAKAFVEKNSDLKILDDAFADEEYAICISKDRSDLTEAFNGAIEELKADGTLDDIVNNYIGDDTKGKTPYESPADADHSKGTLKMATNAAFEPYEYYDGDKITGIDADMARAICDKLGYDLEIDDMEFDSIITAVSSGKADFGAAGMTVTEDRLKNIDFTDTYATARQVIIVRGN</sequence>
<dbReference type="EMBL" id="JACOQH010000005">
    <property type="protein sequence ID" value="MBC5754084.1"/>
    <property type="molecule type" value="Genomic_DNA"/>
</dbReference>
<evidence type="ECO:0000259" key="3">
    <source>
        <dbReference type="SMART" id="SM00062"/>
    </source>
</evidence>
<dbReference type="InterPro" id="IPR001638">
    <property type="entry name" value="Solute-binding_3/MltF_N"/>
</dbReference>
<dbReference type="RefSeq" id="WP_022516385.1">
    <property type="nucleotide sequence ID" value="NZ_JACOQH010000005.1"/>
</dbReference>
<feature type="signal peptide" evidence="2">
    <location>
        <begin position="1"/>
        <end position="21"/>
    </location>
</feature>